<dbReference type="Pfam" id="PF05869">
    <property type="entry name" value="Dam"/>
    <property type="match status" value="1"/>
</dbReference>
<organism evidence="1">
    <name type="scientific">Ackermannviridae sp. ctQad106</name>
    <dbReference type="NCBI Taxonomy" id="2826820"/>
    <lineage>
        <taxon>Viruses</taxon>
        <taxon>Duplodnaviria</taxon>
        <taxon>Heunggongvirae</taxon>
        <taxon>Uroviricota</taxon>
        <taxon>Caudoviricetes</taxon>
        <taxon>Pantevenvirales</taxon>
        <taxon>Ackermannviridae</taxon>
    </lineage>
</organism>
<dbReference type="GO" id="GO:0003677">
    <property type="term" value="F:DNA binding"/>
    <property type="evidence" value="ECO:0007669"/>
    <property type="project" value="InterPro"/>
</dbReference>
<dbReference type="GO" id="GO:0009307">
    <property type="term" value="P:DNA restriction-modification system"/>
    <property type="evidence" value="ECO:0007669"/>
    <property type="project" value="InterPro"/>
</dbReference>
<reference evidence="1" key="1">
    <citation type="journal article" date="2021" name="Proc. Natl. Acad. Sci. U.S.A.">
        <title>A Catalog of Tens of Thousands of Viruses from Human Metagenomes Reveals Hidden Associations with Chronic Diseases.</title>
        <authorList>
            <person name="Tisza M.J."/>
            <person name="Buck C.B."/>
        </authorList>
    </citation>
    <scope>NUCLEOTIDE SEQUENCE</scope>
    <source>
        <strain evidence="1">CtQad106</strain>
    </source>
</reference>
<evidence type="ECO:0000313" key="1">
    <source>
        <dbReference type="EMBL" id="DAE20248.1"/>
    </source>
</evidence>
<name>A0A8S5QMF6_9CAUD</name>
<dbReference type="GO" id="GO:0009007">
    <property type="term" value="F:site-specific DNA-methyltransferase (adenine-specific) activity"/>
    <property type="evidence" value="ECO:0007669"/>
    <property type="project" value="InterPro"/>
</dbReference>
<accession>A0A8S5QMF6</accession>
<dbReference type="EMBL" id="BK015691">
    <property type="protein sequence ID" value="DAE20248.1"/>
    <property type="molecule type" value="Genomic_DNA"/>
</dbReference>
<protein>
    <submittedName>
        <fullName evidence="1">DNA N-6-adenine-methyltransferase</fullName>
    </submittedName>
</protein>
<proteinExistence type="predicted"/>
<sequence>MQAMLNNGMYSSKTDLWSTPQDFYDELNREFKFVLDACALPCNAKCKSFFTPAQDGLRQDWASATWCNPPYGREIGKWVRKARLEADRGNTVVCLLPARTDARWFHDYVLGRAEIRFVRGRLKFGGSKNNAPFPSMVAIYKPRNNTEE</sequence>
<dbReference type="InterPro" id="IPR008593">
    <property type="entry name" value="Dam_MeTrfase"/>
</dbReference>